<dbReference type="FunFam" id="1.10.287.990:FF:000002">
    <property type="entry name" value="Superoxide dismutase"/>
    <property type="match status" value="1"/>
</dbReference>
<evidence type="ECO:0000256" key="5">
    <source>
        <dbReference type="ARBA" id="ARBA00023002"/>
    </source>
</evidence>
<evidence type="ECO:0000256" key="4">
    <source>
        <dbReference type="ARBA" id="ARBA00022723"/>
    </source>
</evidence>
<reference evidence="11 12" key="1">
    <citation type="submission" date="2018-08" db="EMBL/GenBank/DDBJ databases">
        <title>Complete genome of the Arcobacter suis type strain LMG 26152.</title>
        <authorList>
            <person name="Miller W.G."/>
            <person name="Yee E."/>
            <person name="Bono J.L."/>
        </authorList>
    </citation>
    <scope>NUCLEOTIDE SEQUENCE [LARGE SCALE GENOMIC DNA]</scope>
    <source>
        <strain evidence="11 12">CECT 7833</strain>
    </source>
</reference>
<feature type="domain" description="Manganese/iron superoxide dismutase N-terminal" evidence="9">
    <location>
        <begin position="2"/>
        <end position="81"/>
    </location>
</feature>
<sequence length="191" mass="21800">MKHELMTLPYTLDALEPLMSKETLEFHYGKHHQTYVNNLNNLITGTKFENSTLVEIILESDGGLFNNSAQVYNHDFFWKGLTPTQGAIPAIVEAALVKAFGSVEEFKKEFTTKAIGQFGSGWAWLVEDENQNLKIVTTSNAANPLTQNLKPILVCDVWEHAYYIDVRNARPAYLENFWKLVNWNFVEENLA</sequence>
<comment type="subunit">
    <text evidence="2">Homodimer.</text>
</comment>
<dbReference type="Gene3D" id="3.55.40.20">
    <property type="entry name" value="Iron/manganese superoxide dismutase, C-terminal domain"/>
    <property type="match status" value="1"/>
</dbReference>
<evidence type="ECO:0000313" key="12">
    <source>
        <dbReference type="Proteomes" id="UP000263040"/>
    </source>
</evidence>
<dbReference type="PRINTS" id="PR01703">
    <property type="entry name" value="MNSODISMTASE"/>
</dbReference>
<evidence type="ECO:0000256" key="8">
    <source>
        <dbReference type="RuleBase" id="RU000414"/>
    </source>
</evidence>
<dbReference type="GO" id="GO:0004784">
    <property type="term" value="F:superoxide dismutase activity"/>
    <property type="evidence" value="ECO:0007669"/>
    <property type="project" value="UniProtKB-EC"/>
</dbReference>
<dbReference type="SUPFAM" id="SSF46609">
    <property type="entry name" value="Fe,Mn superoxide dismutase (SOD), N-terminal domain"/>
    <property type="match status" value="1"/>
</dbReference>
<dbReference type="PROSITE" id="PS00088">
    <property type="entry name" value="SOD_MN"/>
    <property type="match status" value="1"/>
</dbReference>
<dbReference type="PIRSF" id="PIRSF000349">
    <property type="entry name" value="SODismutase"/>
    <property type="match status" value="1"/>
</dbReference>
<dbReference type="InterPro" id="IPR036314">
    <property type="entry name" value="SOD_C_sf"/>
</dbReference>
<dbReference type="SUPFAM" id="SSF54719">
    <property type="entry name" value="Fe,Mn superoxide dismutase (SOD), C-terminal domain"/>
    <property type="match status" value="1"/>
</dbReference>
<evidence type="ECO:0000313" key="11">
    <source>
        <dbReference type="EMBL" id="AXX90274.1"/>
    </source>
</evidence>
<dbReference type="EMBL" id="CP032100">
    <property type="protein sequence ID" value="AXX90274.1"/>
    <property type="molecule type" value="Genomic_DNA"/>
</dbReference>
<dbReference type="InterPro" id="IPR019831">
    <property type="entry name" value="Mn/Fe_SOD_N"/>
</dbReference>
<dbReference type="Pfam" id="PF00081">
    <property type="entry name" value="Sod_Fe_N"/>
    <property type="match status" value="1"/>
</dbReference>
<comment type="function">
    <text evidence="8">Destroys radicals which are normally produced within the cells and which are toxic to biological systems.</text>
</comment>
<comment type="similarity">
    <text evidence="1 8">Belongs to the iron/manganese superoxide dismutase family.</text>
</comment>
<evidence type="ECO:0000259" key="9">
    <source>
        <dbReference type="Pfam" id="PF00081"/>
    </source>
</evidence>
<feature type="binding site" evidence="7">
    <location>
        <position position="156"/>
    </location>
    <ligand>
        <name>Mn(2+)</name>
        <dbReference type="ChEBI" id="CHEBI:29035"/>
    </ligand>
</feature>
<dbReference type="InterPro" id="IPR036324">
    <property type="entry name" value="Mn/Fe_SOD_N_sf"/>
</dbReference>
<dbReference type="Proteomes" id="UP000263040">
    <property type="component" value="Chromosome"/>
</dbReference>
<organism evidence="11 12">
    <name type="scientific">Arcobacter suis CECT 7833</name>
    <dbReference type="NCBI Taxonomy" id="663365"/>
    <lineage>
        <taxon>Bacteria</taxon>
        <taxon>Pseudomonadati</taxon>
        <taxon>Campylobacterota</taxon>
        <taxon>Epsilonproteobacteria</taxon>
        <taxon>Campylobacterales</taxon>
        <taxon>Arcobacteraceae</taxon>
        <taxon>Arcobacter</taxon>
    </lineage>
</organism>
<evidence type="ECO:0000256" key="7">
    <source>
        <dbReference type="PIRSR" id="PIRSR000349-1"/>
    </source>
</evidence>
<dbReference type="KEGG" id="asui:ASUIS_1807"/>
<protein>
    <recommendedName>
        <fullName evidence="3 8">Superoxide dismutase</fullName>
        <ecNumber evidence="3 8">1.15.1.1</ecNumber>
    </recommendedName>
</protein>
<dbReference type="PANTHER" id="PTHR42769">
    <property type="entry name" value="SUPEROXIDE DISMUTASE"/>
    <property type="match status" value="1"/>
</dbReference>
<dbReference type="AlphaFoldDB" id="A0AAD0SSD9"/>
<evidence type="ECO:0000256" key="6">
    <source>
        <dbReference type="ARBA" id="ARBA00023004"/>
    </source>
</evidence>
<feature type="domain" description="Manganese/iron superoxide dismutase C-terminal" evidence="10">
    <location>
        <begin position="92"/>
        <end position="189"/>
    </location>
</feature>
<keyword evidence="4 7" id="KW-0479">Metal-binding</keyword>
<dbReference type="PANTHER" id="PTHR42769:SF3">
    <property type="entry name" value="SUPEROXIDE DISMUTASE [FE] 2, CHLOROPLASTIC"/>
    <property type="match status" value="1"/>
</dbReference>
<gene>
    <name evidence="11" type="primary">sodB</name>
    <name evidence="11" type="ORF">ASUIS_1807</name>
</gene>
<keyword evidence="6" id="KW-0408">Iron</keyword>
<evidence type="ECO:0000256" key="2">
    <source>
        <dbReference type="ARBA" id="ARBA00011738"/>
    </source>
</evidence>
<name>A0AAD0SSD9_9BACT</name>
<accession>A0AAD0SSD9</accession>
<dbReference type="InterPro" id="IPR019832">
    <property type="entry name" value="Mn/Fe_SOD_C"/>
</dbReference>
<dbReference type="Gene3D" id="1.10.287.990">
    <property type="entry name" value="Fe,Mn superoxide dismutase (SOD) domain"/>
    <property type="match status" value="1"/>
</dbReference>
<feature type="binding site" evidence="7">
    <location>
        <position position="160"/>
    </location>
    <ligand>
        <name>Mn(2+)</name>
        <dbReference type="ChEBI" id="CHEBI:29035"/>
    </ligand>
</feature>
<dbReference type="Pfam" id="PF02777">
    <property type="entry name" value="Sod_Fe_C"/>
    <property type="match status" value="1"/>
</dbReference>
<dbReference type="EC" id="1.15.1.1" evidence="3 8"/>
<keyword evidence="5 8" id="KW-0560">Oxidoreductase</keyword>
<evidence type="ECO:0000256" key="1">
    <source>
        <dbReference type="ARBA" id="ARBA00008714"/>
    </source>
</evidence>
<dbReference type="RefSeq" id="WP_118886802.1">
    <property type="nucleotide sequence ID" value="NZ_CP032100.1"/>
</dbReference>
<comment type="catalytic activity">
    <reaction evidence="8">
        <text>2 superoxide + 2 H(+) = H2O2 + O2</text>
        <dbReference type="Rhea" id="RHEA:20696"/>
        <dbReference type="ChEBI" id="CHEBI:15378"/>
        <dbReference type="ChEBI" id="CHEBI:15379"/>
        <dbReference type="ChEBI" id="CHEBI:16240"/>
        <dbReference type="ChEBI" id="CHEBI:18421"/>
        <dbReference type="EC" id="1.15.1.1"/>
    </reaction>
</comment>
<dbReference type="InterPro" id="IPR019833">
    <property type="entry name" value="Mn/Fe_SOD_BS"/>
</dbReference>
<proteinExistence type="inferred from homology"/>
<evidence type="ECO:0000256" key="3">
    <source>
        <dbReference type="ARBA" id="ARBA00012682"/>
    </source>
</evidence>
<feature type="binding site" evidence="7">
    <location>
        <position position="27"/>
    </location>
    <ligand>
        <name>Mn(2+)</name>
        <dbReference type="ChEBI" id="CHEBI:29035"/>
    </ligand>
</feature>
<feature type="binding site" evidence="7">
    <location>
        <position position="74"/>
    </location>
    <ligand>
        <name>Mn(2+)</name>
        <dbReference type="ChEBI" id="CHEBI:29035"/>
    </ligand>
</feature>
<keyword evidence="12" id="KW-1185">Reference proteome</keyword>
<dbReference type="InterPro" id="IPR001189">
    <property type="entry name" value="Mn/Fe_SOD"/>
</dbReference>
<dbReference type="GO" id="GO:0046872">
    <property type="term" value="F:metal ion binding"/>
    <property type="evidence" value="ECO:0007669"/>
    <property type="project" value="UniProtKB-KW"/>
</dbReference>
<evidence type="ECO:0000259" key="10">
    <source>
        <dbReference type="Pfam" id="PF02777"/>
    </source>
</evidence>